<accession>A0A927FCU5</accession>
<feature type="transmembrane region" description="Helical" evidence="1">
    <location>
        <begin position="172"/>
        <end position="191"/>
    </location>
</feature>
<feature type="transmembrane region" description="Helical" evidence="1">
    <location>
        <begin position="50"/>
        <end position="70"/>
    </location>
</feature>
<dbReference type="AlphaFoldDB" id="A0A927FCU5"/>
<comment type="caution">
    <text evidence="2">The sequence shown here is derived from an EMBL/GenBank/DDBJ whole genome shotgun (WGS) entry which is preliminary data.</text>
</comment>
<keyword evidence="3" id="KW-1185">Reference proteome</keyword>
<dbReference type="Pfam" id="PF04403">
    <property type="entry name" value="PqiA"/>
    <property type="match status" value="1"/>
</dbReference>
<dbReference type="InterPro" id="IPR007498">
    <property type="entry name" value="PqiA-like"/>
</dbReference>
<feature type="transmembrane region" description="Helical" evidence="1">
    <location>
        <begin position="100"/>
        <end position="124"/>
    </location>
</feature>
<name>A0A927FCU5_9BACT</name>
<keyword evidence="1" id="KW-1133">Transmembrane helix</keyword>
<reference evidence="2" key="1">
    <citation type="submission" date="2020-09" db="EMBL/GenBank/DDBJ databases">
        <title>Pelagicoccus enzymogenes sp. nov. with an EPS production, isolated from marine sediment.</title>
        <authorList>
            <person name="Feng X."/>
        </authorList>
    </citation>
    <scope>NUCLEOTIDE SEQUENCE</scope>
    <source>
        <strain evidence="2">NFK12</strain>
    </source>
</reference>
<keyword evidence="1" id="KW-0472">Membrane</keyword>
<evidence type="ECO:0000313" key="3">
    <source>
        <dbReference type="Proteomes" id="UP000622317"/>
    </source>
</evidence>
<sequence length="205" mass="22085">MPDDFPQRLIACSHCDLPMEVPALEQRQAACCPRCGAVVAKRFRGGWRRVAAFATISLVALFIALGFSYLSLSGGAGDSSASVVGVAWAMILERPLLGSLVGLFFVGVPALQCVAIFGLSVAFLRGQPSLRWRHVAALIERLGPWCMADVFLVGTLVSLIKIASLAEVTFGASFWGFVFFVVYLVAAYSSLDTKRVISDLHRNAD</sequence>
<dbReference type="RefSeq" id="WP_191618453.1">
    <property type="nucleotide sequence ID" value="NZ_JACYFG010000040.1"/>
</dbReference>
<dbReference type="Proteomes" id="UP000622317">
    <property type="component" value="Unassembled WGS sequence"/>
</dbReference>
<gene>
    <name evidence="2" type="ORF">IEN85_17775</name>
</gene>
<protein>
    <submittedName>
        <fullName evidence="2">Paraquat-inducible protein A</fullName>
    </submittedName>
</protein>
<organism evidence="2 3">
    <name type="scientific">Pelagicoccus enzymogenes</name>
    <dbReference type="NCBI Taxonomy" id="2773457"/>
    <lineage>
        <taxon>Bacteria</taxon>
        <taxon>Pseudomonadati</taxon>
        <taxon>Verrucomicrobiota</taxon>
        <taxon>Opitutia</taxon>
        <taxon>Puniceicoccales</taxon>
        <taxon>Pelagicoccaceae</taxon>
        <taxon>Pelagicoccus</taxon>
    </lineage>
</organism>
<evidence type="ECO:0000256" key="1">
    <source>
        <dbReference type="SAM" id="Phobius"/>
    </source>
</evidence>
<evidence type="ECO:0000313" key="2">
    <source>
        <dbReference type="EMBL" id="MBD5781355.1"/>
    </source>
</evidence>
<keyword evidence="1" id="KW-0812">Transmembrane</keyword>
<dbReference type="EMBL" id="JACYFG010000040">
    <property type="protein sequence ID" value="MBD5781355.1"/>
    <property type="molecule type" value="Genomic_DNA"/>
</dbReference>
<feature type="transmembrane region" description="Helical" evidence="1">
    <location>
        <begin position="145"/>
        <end position="166"/>
    </location>
</feature>
<proteinExistence type="predicted"/>